<dbReference type="GO" id="GO:0000287">
    <property type="term" value="F:magnesium ion binding"/>
    <property type="evidence" value="ECO:0007669"/>
    <property type="project" value="InterPro"/>
</dbReference>
<dbReference type="Pfam" id="PF01648">
    <property type="entry name" value="ACPS"/>
    <property type="match status" value="1"/>
</dbReference>
<dbReference type="InterPro" id="IPR037143">
    <property type="entry name" value="4-PPantetheinyl_Trfase_dom_sf"/>
</dbReference>
<feature type="domain" description="4'-phosphopantetheinyl transferase" evidence="2">
    <location>
        <begin position="80"/>
        <end position="165"/>
    </location>
</feature>
<dbReference type="Gene3D" id="3.90.470.20">
    <property type="entry name" value="4'-phosphopantetheinyl transferase domain"/>
    <property type="match status" value="1"/>
</dbReference>
<dbReference type="InterPro" id="IPR008278">
    <property type="entry name" value="4-PPantetheinyl_Trfase_dom"/>
</dbReference>
<reference evidence="3 4" key="1">
    <citation type="submission" date="2010-01" db="EMBL/GenBank/DDBJ databases">
        <authorList>
            <person name="Weinstock G."/>
            <person name="Sodergren E."/>
            <person name="Clifton S."/>
            <person name="Fulton L."/>
            <person name="Fulton B."/>
            <person name="Courtney L."/>
            <person name="Fronick C."/>
            <person name="Harrison M."/>
            <person name="Strong C."/>
            <person name="Farmer C."/>
            <person name="Delahaunty K."/>
            <person name="Markovic C."/>
            <person name="Hall O."/>
            <person name="Minx P."/>
            <person name="Tomlinson C."/>
            <person name="Mitreva M."/>
            <person name="Nelson J."/>
            <person name="Hou S."/>
            <person name="Wollam A."/>
            <person name="Pepin K.H."/>
            <person name="Johnson M."/>
            <person name="Bhonagiri V."/>
            <person name="Nash W.E."/>
            <person name="Warren W."/>
            <person name="Chinwalla A."/>
            <person name="Mardis E.R."/>
            <person name="Wilson R.K."/>
        </authorList>
    </citation>
    <scope>NUCLEOTIDE SEQUENCE [LARGE SCALE GENOMIC DNA]</scope>
    <source>
        <strain evidence="3 4">NJ9703</strain>
    </source>
</reference>
<evidence type="ECO:0000259" key="2">
    <source>
        <dbReference type="Pfam" id="PF01648"/>
    </source>
</evidence>
<keyword evidence="1 3" id="KW-0808">Transferase</keyword>
<dbReference type="SUPFAM" id="SSF56214">
    <property type="entry name" value="4'-phosphopantetheinyl transferase"/>
    <property type="match status" value="1"/>
</dbReference>
<dbReference type="EMBL" id="ACEO02000006">
    <property type="protein sequence ID" value="EFC52046.1"/>
    <property type="molecule type" value="Genomic_DNA"/>
</dbReference>
<dbReference type="AlphaFoldDB" id="A0A9W5IQW2"/>
<organism evidence="3 4">
    <name type="scientific">Neisseria subflava NJ9703</name>
    <dbReference type="NCBI Taxonomy" id="546268"/>
    <lineage>
        <taxon>Bacteria</taxon>
        <taxon>Pseudomonadati</taxon>
        <taxon>Pseudomonadota</taxon>
        <taxon>Betaproteobacteria</taxon>
        <taxon>Neisseriales</taxon>
        <taxon>Neisseriaceae</taxon>
        <taxon>Neisseria</taxon>
    </lineage>
</organism>
<dbReference type="Proteomes" id="UP000004621">
    <property type="component" value="Unassembled WGS sequence"/>
</dbReference>
<evidence type="ECO:0000313" key="3">
    <source>
        <dbReference type="EMBL" id="EFC52046.1"/>
    </source>
</evidence>
<name>A0A9W5IQW2_NEISU</name>
<dbReference type="RefSeq" id="WP_004520076.1">
    <property type="nucleotide sequence ID" value="NZ_ACEO02000006.1"/>
</dbReference>
<gene>
    <name evidence="3" type="ORF">NEISUBOT_04449</name>
</gene>
<accession>A0A9W5IQW2</accession>
<evidence type="ECO:0000256" key="1">
    <source>
        <dbReference type="ARBA" id="ARBA00022679"/>
    </source>
</evidence>
<comment type="caution">
    <text evidence="3">The sequence shown here is derived from an EMBL/GenBank/DDBJ whole genome shotgun (WGS) entry which is preliminary data.</text>
</comment>
<evidence type="ECO:0000313" key="4">
    <source>
        <dbReference type="Proteomes" id="UP000004621"/>
    </source>
</evidence>
<dbReference type="GO" id="GO:0008897">
    <property type="term" value="F:holo-[acyl-carrier-protein] synthase activity"/>
    <property type="evidence" value="ECO:0007669"/>
    <property type="project" value="InterPro"/>
</dbReference>
<protein>
    <submittedName>
        <fullName evidence="3">4'-phosphopantetheinyl transferase family protein</fullName>
    </submittedName>
</protein>
<proteinExistence type="predicted"/>
<sequence>MDTTPLHCLLADSSFAACYDHASLNAADSQRLAATPQLAQRQDWQVSRALKQQTDLPAVSLSHSQGFAALLCALHPLTAGVDIEFIRPRDFKALSALICSQEEQDYLETANWPSETFYRLWCFKEALIKAANLDFPSDMKSVGYVFDSGQPVGLRAGKQTDWRGTSAILADTMAIACVWKEKTVALQWQFFGSLKLNDLTDRQTI</sequence>